<dbReference type="InterPro" id="IPR029021">
    <property type="entry name" value="Prot-tyrosine_phosphatase-like"/>
</dbReference>
<evidence type="ECO:0000259" key="2">
    <source>
        <dbReference type="PROSITE" id="PS50056"/>
    </source>
</evidence>
<dbReference type="EMBL" id="CM010723">
    <property type="protein sequence ID" value="RZC78630.1"/>
    <property type="molecule type" value="Genomic_DNA"/>
</dbReference>
<dbReference type="Gene3D" id="3.90.190.10">
    <property type="entry name" value="Protein tyrosine phosphatase superfamily"/>
    <property type="match status" value="1"/>
</dbReference>
<evidence type="ECO:0000313" key="3">
    <source>
        <dbReference type="EMBL" id="RZC78630.1"/>
    </source>
</evidence>
<feature type="transmembrane region" description="Helical" evidence="1">
    <location>
        <begin position="28"/>
        <end position="47"/>
    </location>
</feature>
<dbReference type="OrthoDB" id="1890923at2759"/>
<keyword evidence="4" id="KW-1185">Reference proteome</keyword>
<keyword evidence="1" id="KW-1133">Transmembrane helix</keyword>
<protein>
    <recommendedName>
        <fullName evidence="2">Tyrosine specific protein phosphatases domain-containing protein</fullName>
    </recommendedName>
</protein>
<dbReference type="PANTHER" id="PTHR47216">
    <property type="match status" value="1"/>
</dbReference>
<dbReference type="CDD" id="cd14527">
    <property type="entry name" value="DSP_bac"/>
    <property type="match status" value="1"/>
</dbReference>
<dbReference type="SMART" id="SM00195">
    <property type="entry name" value="DSPc"/>
    <property type="match status" value="1"/>
</dbReference>
<dbReference type="STRING" id="3469.A0A4Y7L1Y3"/>
<dbReference type="Proteomes" id="UP000316621">
    <property type="component" value="Chromosome 9"/>
</dbReference>
<keyword evidence="1" id="KW-0472">Membrane</keyword>
<organism evidence="3 4">
    <name type="scientific">Papaver somniferum</name>
    <name type="common">Opium poppy</name>
    <dbReference type="NCBI Taxonomy" id="3469"/>
    <lineage>
        <taxon>Eukaryota</taxon>
        <taxon>Viridiplantae</taxon>
        <taxon>Streptophyta</taxon>
        <taxon>Embryophyta</taxon>
        <taxon>Tracheophyta</taxon>
        <taxon>Spermatophyta</taxon>
        <taxon>Magnoliopsida</taxon>
        <taxon>Ranunculales</taxon>
        <taxon>Papaveraceae</taxon>
        <taxon>Papaveroideae</taxon>
        <taxon>Papaver</taxon>
    </lineage>
</organism>
<gene>
    <name evidence="3" type="ORF">C5167_002859</name>
</gene>
<keyword evidence="1" id="KW-0812">Transmembrane</keyword>
<dbReference type="OMA" id="NAYMCIP"/>
<dbReference type="AlphaFoldDB" id="A0A4Y7L1Y3"/>
<sequence length="265" mass="29615">MGISKLIALKASVLLSVFVFLKNLGFKLISIPFIYASLVSFLVAIASHPSINLPLLLGKKSDGSLPIWSRIIFGPFLYFVRLFGLTRRLVSKEPPYNEVCEGVYVGGWPYSLKTLPPGEPAIIDCTAELPRTLAVSHCSYFCIPTWDTRAPQPSEIESAVNWALRKRNLNKPVFIHCAFGHGRSVAVTCALLVALGVAEDWKSAENIIRERRPCINMNSLHRKSLEEWSMHRLSSKTRNEEGSFNVSDVLLPNSSQQKRVRGAKY</sequence>
<evidence type="ECO:0000256" key="1">
    <source>
        <dbReference type="SAM" id="Phobius"/>
    </source>
</evidence>
<dbReference type="InterPro" id="IPR020422">
    <property type="entry name" value="TYR_PHOSPHATASE_DUAL_dom"/>
</dbReference>
<evidence type="ECO:0000313" key="4">
    <source>
        <dbReference type="Proteomes" id="UP000316621"/>
    </source>
</evidence>
<dbReference type="InterPro" id="IPR000340">
    <property type="entry name" value="Dual-sp_phosphatase_cat-dom"/>
</dbReference>
<dbReference type="PANTHER" id="PTHR47216:SF4">
    <property type="entry name" value="OS01G0859400 PROTEIN"/>
    <property type="match status" value="1"/>
</dbReference>
<dbReference type="Pfam" id="PF00782">
    <property type="entry name" value="DSPc"/>
    <property type="match status" value="1"/>
</dbReference>
<reference evidence="3 4" key="1">
    <citation type="journal article" date="2018" name="Science">
        <title>The opium poppy genome and morphinan production.</title>
        <authorList>
            <person name="Guo L."/>
            <person name="Winzer T."/>
            <person name="Yang X."/>
            <person name="Li Y."/>
            <person name="Ning Z."/>
            <person name="He Z."/>
            <person name="Teodor R."/>
            <person name="Lu Y."/>
            <person name="Bowser T.A."/>
            <person name="Graham I.A."/>
            <person name="Ye K."/>
        </authorList>
    </citation>
    <scope>NUCLEOTIDE SEQUENCE [LARGE SCALE GENOMIC DNA]</scope>
    <source>
        <strain evidence="4">cv. HN1</strain>
        <tissue evidence="3">Leaves</tissue>
    </source>
</reference>
<dbReference type="SUPFAM" id="SSF52799">
    <property type="entry name" value="(Phosphotyrosine protein) phosphatases II"/>
    <property type="match status" value="1"/>
</dbReference>
<dbReference type="PROSITE" id="PS50056">
    <property type="entry name" value="TYR_PHOSPHATASE_2"/>
    <property type="match status" value="1"/>
</dbReference>
<feature type="transmembrane region" description="Helical" evidence="1">
    <location>
        <begin position="67"/>
        <end position="84"/>
    </location>
</feature>
<dbReference type="Gramene" id="RZC78630">
    <property type="protein sequence ID" value="RZC78630"/>
    <property type="gene ID" value="C5167_002859"/>
</dbReference>
<dbReference type="GO" id="GO:0016791">
    <property type="term" value="F:phosphatase activity"/>
    <property type="evidence" value="ECO:0007669"/>
    <property type="project" value="UniProtKB-ARBA"/>
</dbReference>
<feature type="domain" description="Tyrosine specific protein phosphatases" evidence="2">
    <location>
        <begin position="154"/>
        <end position="213"/>
    </location>
</feature>
<name>A0A4Y7L1Y3_PAPSO</name>
<dbReference type="InterPro" id="IPR000387">
    <property type="entry name" value="Tyr_Pase_dom"/>
</dbReference>
<proteinExistence type="predicted"/>
<accession>A0A4Y7L1Y3</accession>